<name>A0A1Y6DAP7_9GAMM</name>
<dbReference type="Gene3D" id="3.40.30.10">
    <property type="entry name" value="Glutaredoxin"/>
    <property type="match status" value="1"/>
</dbReference>
<keyword evidence="6" id="KW-1185">Reference proteome</keyword>
<evidence type="ECO:0000313" key="5">
    <source>
        <dbReference type="EMBL" id="SMF96735.1"/>
    </source>
</evidence>
<evidence type="ECO:0000256" key="1">
    <source>
        <dbReference type="ARBA" id="ARBA00004196"/>
    </source>
</evidence>
<dbReference type="OrthoDB" id="9788279at2"/>
<dbReference type="Pfam" id="PF08534">
    <property type="entry name" value="Redoxin"/>
    <property type="match status" value="1"/>
</dbReference>
<dbReference type="GO" id="GO:0015036">
    <property type="term" value="F:disulfide oxidoreductase activity"/>
    <property type="evidence" value="ECO:0007669"/>
    <property type="project" value="UniProtKB-ARBA"/>
</dbReference>
<dbReference type="InterPro" id="IPR036249">
    <property type="entry name" value="Thioredoxin-like_sf"/>
</dbReference>
<dbReference type="PROSITE" id="PS51352">
    <property type="entry name" value="THIOREDOXIN_2"/>
    <property type="match status" value="1"/>
</dbReference>
<dbReference type="InterPro" id="IPR050553">
    <property type="entry name" value="Thioredoxin_ResA/DsbE_sf"/>
</dbReference>
<reference evidence="5 6" key="1">
    <citation type="submission" date="2016-12" db="EMBL/GenBank/DDBJ databases">
        <authorList>
            <person name="Song W.-J."/>
            <person name="Kurnit D.M."/>
        </authorList>
    </citation>
    <scope>NUCLEOTIDE SEQUENCE [LARGE SCALE GENOMIC DNA]</scope>
    <source>
        <strain evidence="5 6">175</strain>
    </source>
</reference>
<protein>
    <submittedName>
        <fullName evidence="5">Thiol-disulfide isomerase or thioredoxin</fullName>
    </submittedName>
</protein>
<evidence type="ECO:0000259" key="4">
    <source>
        <dbReference type="PROSITE" id="PS51352"/>
    </source>
</evidence>
<dbReference type="GO" id="GO:0016853">
    <property type="term" value="F:isomerase activity"/>
    <property type="evidence" value="ECO:0007669"/>
    <property type="project" value="UniProtKB-KW"/>
</dbReference>
<comment type="subcellular location">
    <subcellularLocation>
        <location evidence="1">Cell envelope</location>
    </subcellularLocation>
</comment>
<evidence type="ECO:0000256" key="2">
    <source>
        <dbReference type="ARBA" id="ARBA00022748"/>
    </source>
</evidence>
<dbReference type="Proteomes" id="UP000192923">
    <property type="component" value="Unassembled WGS sequence"/>
</dbReference>
<sequence length="170" mass="18929">MTGKVLYPLVAVAALLAGIATQHWWASPTEPVPEPPLHDLAGTPHSLAEWRGKVVVLNFWATWCPPCREEMPEFSRLQQELGGQGLQFVGAAIDDPEEVRTFLKDNPINYPILLGDERVPHWADQLGNHLSVLPFSVVFDRTGQPVATHTGGFERQQVLDIVRPLLETRP</sequence>
<dbReference type="InterPro" id="IPR017937">
    <property type="entry name" value="Thioredoxin_CS"/>
</dbReference>
<dbReference type="InterPro" id="IPR013740">
    <property type="entry name" value="Redoxin"/>
</dbReference>
<dbReference type="GO" id="GO:0016209">
    <property type="term" value="F:antioxidant activity"/>
    <property type="evidence" value="ECO:0007669"/>
    <property type="project" value="InterPro"/>
</dbReference>
<evidence type="ECO:0000313" key="6">
    <source>
        <dbReference type="Proteomes" id="UP000192923"/>
    </source>
</evidence>
<organism evidence="5 6">
    <name type="scientific">Methylomagnum ishizawai</name>
    <dbReference type="NCBI Taxonomy" id="1760988"/>
    <lineage>
        <taxon>Bacteria</taxon>
        <taxon>Pseudomonadati</taxon>
        <taxon>Pseudomonadota</taxon>
        <taxon>Gammaproteobacteria</taxon>
        <taxon>Methylococcales</taxon>
        <taxon>Methylococcaceae</taxon>
        <taxon>Methylomagnum</taxon>
    </lineage>
</organism>
<dbReference type="PANTHER" id="PTHR42852:SF13">
    <property type="entry name" value="PROTEIN DIPZ"/>
    <property type="match status" value="1"/>
</dbReference>
<evidence type="ECO:0000256" key="3">
    <source>
        <dbReference type="ARBA" id="ARBA00023284"/>
    </source>
</evidence>
<dbReference type="STRING" id="1760988.SAMN02949497_4141"/>
<dbReference type="RefSeq" id="WP_085215593.1">
    <property type="nucleotide sequence ID" value="NZ_FXAM01000001.1"/>
</dbReference>
<dbReference type="EMBL" id="FXAM01000001">
    <property type="protein sequence ID" value="SMF96735.1"/>
    <property type="molecule type" value="Genomic_DNA"/>
</dbReference>
<dbReference type="PANTHER" id="PTHR42852">
    <property type="entry name" value="THIOL:DISULFIDE INTERCHANGE PROTEIN DSBE"/>
    <property type="match status" value="1"/>
</dbReference>
<keyword evidence="5" id="KW-0413">Isomerase</keyword>
<dbReference type="InterPro" id="IPR013766">
    <property type="entry name" value="Thioredoxin_domain"/>
</dbReference>
<keyword evidence="3" id="KW-0676">Redox-active center</keyword>
<keyword evidence="2" id="KW-0201">Cytochrome c-type biogenesis</keyword>
<proteinExistence type="predicted"/>
<dbReference type="CDD" id="cd02966">
    <property type="entry name" value="TlpA_like_family"/>
    <property type="match status" value="1"/>
</dbReference>
<gene>
    <name evidence="5" type="ORF">SAMN02949497_4141</name>
</gene>
<dbReference type="AlphaFoldDB" id="A0A1Y6DAP7"/>
<dbReference type="SUPFAM" id="SSF52833">
    <property type="entry name" value="Thioredoxin-like"/>
    <property type="match status" value="1"/>
</dbReference>
<accession>A0A1Y6DAP7</accession>
<feature type="domain" description="Thioredoxin" evidence="4">
    <location>
        <begin position="26"/>
        <end position="167"/>
    </location>
</feature>
<dbReference type="PROSITE" id="PS00194">
    <property type="entry name" value="THIOREDOXIN_1"/>
    <property type="match status" value="1"/>
</dbReference>